<dbReference type="GO" id="GO:0016020">
    <property type="term" value="C:membrane"/>
    <property type="evidence" value="ECO:0007669"/>
    <property type="project" value="InterPro"/>
</dbReference>
<feature type="transmembrane region" description="Helical" evidence="1">
    <location>
        <begin position="223"/>
        <end position="243"/>
    </location>
</feature>
<organism evidence="3 4">
    <name type="scientific">Diploscapter pachys</name>
    <dbReference type="NCBI Taxonomy" id="2018661"/>
    <lineage>
        <taxon>Eukaryota</taxon>
        <taxon>Metazoa</taxon>
        <taxon>Ecdysozoa</taxon>
        <taxon>Nematoda</taxon>
        <taxon>Chromadorea</taxon>
        <taxon>Rhabditida</taxon>
        <taxon>Rhabditina</taxon>
        <taxon>Rhabditomorpha</taxon>
        <taxon>Rhabditoidea</taxon>
        <taxon>Rhabditidae</taxon>
        <taxon>Diploscapter</taxon>
    </lineage>
</organism>
<protein>
    <recommendedName>
        <fullName evidence="2">Neurotransmitter-gated ion-channel ligand-binding domain-containing protein</fullName>
    </recommendedName>
</protein>
<feature type="transmembrane region" description="Helical" evidence="1">
    <location>
        <begin position="182"/>
        <end position="202"/>
    </location>
</feature>
<dbReference type="Pfam" id="PF02931">
    <property type="entry name" value="Neur_chan_LBD"/>
    <property type="match status" value="1"/>
</dbReference>
<evidence type="ECO:0000256" key="1">
    <source>
        <dbReference type="SAM" id="Phobius"/>
    </source>
</evidence>
<dbReference type="OrthoDB" id="5975154at2759"/>
<keyword evidence="1" id="KW-1133">Transmembrane helix</keyword>
<keyword evidence="1" id="KW-0812">Transmembrane</keyword>
<keyword evidence="4" id="KW-1185">Reference proteome</keyword>
<accession>A0A2A2KYW9</accession>
<dbReference type="InterPro" id="IPR036734">
    <property type="entry name" value="Neur_chan_lig-bd_sf"/>
</dbReference>
<evidence type="ECO:0000313" key="3">
    <source>
        <dbReference type="EMBL" id="PAV79092.1"/>
    </source>
</evidence>
<dbReference type="EMBL" id="LIAE01007466">
    <property type="protein sequence ID" value="PAV79092.1"/>
    <property type="molecule type" value="Genomic_DNA"/>
</dbReference>
<proteinExistence type="predicted"/>
<dbReference type="AlphaFoldDB" id="A0A2A2KYW9"/>
<sequence length="244" mass="28431">MSANALAQDAQGLELSILAFISLVPSIFTSDSEEDIYNIEKNIAKDVLVFPKNREMPKELPIKIMPYLFINHISYVDEKQQTIHIHGTLLFAWRDSRLAWDKSKYKNVSTIVRPFGSYEFSNIWLPKIHMTEIMQKSTNIINNGYGNGEISVSSDSVVRVKFLFAMFSSKILPPNYDGLPRIAAIQIVVFIETILILFYRIFTAYVYRRHVLTQVQFDRLRTFEMFIRLYAATKFLLNFYLIVY</sequence>
<dbReference type="GO" id="GO:0005230">
    <property type="term" value="F:extracellular ligand-gated monoatomic ion channel activity"/>
    <property type="evidence" value="ECO:0007669"/>
    <property type="project" value="InterPro"/>
</dbReference>
<dbReference type="SUPFAM" id="SSF63712">
    <property type="entry name" value="Nicotinic receptor ligand binding domain-like"/>
    <property type="match status" value="1"/>
</dbReference>
<gene>
    <name evidence="3" type="ORF">WR25_03192</name>
</gene>
<comment type="caution">
    <text evidence="3">The sequence shown here is derived from an EMBL/GenBank/DDBJ whole genome shotgun (WGS) entry which is preliminary data.</text>
</comment>
<name>A0A2A2KYW9_9BILA</name>
<reference evidence="3 4" key="1">
    <citation type="journal article" date="2017" name="Curr. Biol.">
        <title>Genome architecture and evolution of a unichromosomal asexual nematode.</title>
        <authorList>
            <person name="Fradin H."/>
            <person name="Zegar C."/>
            <person name="Gutwein M."/>
            <person name="Lucas J."/>
            <person name="Kovtun M."/>
            <person name="Corcoran D."/>
            <person name="Baugh L.R."/>
            <person name="Kiontke K."/>
            <person name="Gunsalus K."/>
            <person name="Fitch D.H."/>
            <person name="Piano F."/>
        </authorList>
    </citation>
    <scope>NUCLEOTIDE SEQUENCE [LARGE SCALE GENOMIC DNA]</scope>
    <source>
        <strain evidence="3">PF1309</strain>
    </source>
</reference>
<dbReference type="Gene3D" id="2.70.170.10">
    <property type="entry name" value="Neurotransmitter-gated ion-channel ligand-binding domain"/>
    <property type="match status" value="1"/>
</dbReference>
<evidence type="ECO:0000259" key="2">
    <source>
        <dbReference type="Pfam" id="PF02931"/>
    </source>
</evidence>
<dbReference type="Proteomes" id="UP000218231">
    <property type="component" value="Unassembled WGS sequence"/>
</dbReference>
<evidence type="ECO:0000313" key="4">
    <source>
        <dbReference type="Proteomes" id="UP000218231"/>
    </source>
</evidence>
<keyword evidence="1" id="KW-0472">Membrane</keyword>
<feature type="domain" description="Neurotransmitter-gated ion-channel ligand-binding" evidence="2">
    <location>
        <begin position="58"/>
        <end position="156"/>
    </location>
</feature>
<dbReference type="InterPro" id="IPR006202">
    <property type="entry name" value="Neur_chan_lig-bd"/>
</dbReference>
<dbReference type="STRING" id="2018661.A0A2A2KYW9"/>